<keyword evidence="3" id="KW-1185">Reference proteome</keyword>
<dbReference type="Proteomes" id="UP000265703">
    <property type="component" value="Unassembled WGS sequence"/>
</dbReference>
<gene>
    <name evidence="2" type="ORF">C1645_819245</name>
</gene>
<dbReference type="AlphaFoldDB" id="A0A397TEW0"/>
<feature type="region of interest" description="Disordered" evidence="1">
    <location>
        <begin position="52"/>
        <end position="75"/>
    </location>
</feature>
<sequence length="75" mass="8730">MSVEDIQNYWLGYLTTKDSLEDKTVSIILQKSIQSKIKDYYKNRELSPNKAVIIDDNDDNNNDDIPEEEPVVGYF</sequence>
<organism evidence="2 3">
    <name type="scientific">Glomus cerebriforme</name>
    <dbReference type="NCBI Taxonomy" id="658196"/>
    <lineage>
        <taxon>Eukaryota</taxon>
        <taxon>Fungi</taxon>
        <taxon>Fungi incertae sedis</taxon>
        <taxon>Mucoromycota</taxon>
        <taxon>Glomeromycotina</taxon>
        <taxon>Glomeromycetes</taxon>
        <taxon>Glomerales</taxon>
        <taxon>Glomeraceae</taxon>
        <taxon>Glomus</taxon>
    </lineage>
</organism>
<comment type="caution">
    <text evidence="2">The sequence shown here is derived from an EMBL/GenBank/DDBJ whole genome shotgun (WGS) entry which is preliminary data.</text>
</comment>
<evidence type="ECO:0000256" key="1">
    <source>
        <dbReference type="SAM" id="MobiDB-lite"/>
    </source>
</evidence>
<name>A0A397TEW0_9GLOM</name>
<proteinExistence type="predicted"/>
<reference evidence="2 3" key="1">
    <citation type="submission" date="2018-06" db="EMBL/GenBank/DDBJ databases">
        <title>Comparative genomics reveals the genomic features of Rhizophagus irregularis, R. cerebriforme, R. diaphanum and Gigaspora rosea, and their symbiotic lifestyle signature.</title>
        <authorList>
            <person name="Morin E."/>
            <person name="San Clemente H."/>
            <person name="Chen E.C.H."/>
            <person name="De La Providencia I."/>
            <person name="Hainaut M."/>
            <person name="Kuo A."/>
            <person name="Kohler A."/>
            <person name="Murat C."/>
            <person name="Tang N."/>
            <person name="Roy S."/>
            <person name="Loubradou J."/>
            <person name="Henrissat B."/>
            <person name="Grigoriev I.V."/>
            <person name="Corradi N."/>
            <person name="Roux C."/>
            <person name="Martin F.M."/>
        </authorList>
    </citation>
    <scope>NUCLEOTIDE SEQUENCE [LARGE SCALE GENOMIC DNA]</scope>
    <source>
        <strain evidence="2 3">DAOM 227022</strain>
    </source>
</reference>
<feature type="compositionally biased region" description="Acidic residues" evidence="1">
    <location>
        <begin position="55"/>
        <end position="75"/>
    </location>
</feature>
<accession>A0A397TEW0</accession>
<protein>
    <submittedName>
        <fullName evidence="2">Uncharacterized protein</fullName>
    </submittedName>
</protein>
<dbReference type="EMBL" id="QKYT01000102">
    <property type="protein sequence ID" value="RIA93501.1"/>
    <property type="molecule type" value="Genomic_DNA"/>
</dbReference>
<evidence type="ECO:0000313" key="3">
    <source>
        <dbReference type="Proteomes" id="UP000265703"/>
    </source>
</evidence>
<evidence type="ECO:0000313" key="2">
    <source>
        <dbReference type="EMBL" id="RIA93501.1"/>
    </source>
</evidence>